<evidence type="ECO:0008006" key="4">
    <source>
        <dbReference type="Google" id="ProtNLM"/>
    </source>
</evidence>
<dbReference type="OrthoDB" id="6368324at2"/>
<keyword evidence="1" id="KW-1133">Transmembrane helix</keyword>
<organism evidence="2 3">
    <name type="scientific">Marinobacter daqiaonensis</name>
    <dbReference type="NCBI Taxonomy" id="650891"/>
    <lineage>
        <taxon>Bacteria</taxon>
        <taxon>Pseudomonadati</taxon>
        <taxon>Pseudomonadota</taxon>
        <taxon>Gammaproteobacteria</taxon>
        <taxon>Pseudomonadales</taxon>
        <taxon>Marinobacteraceae</taxon>
        <taxon>Marinobacter</taxon>
    </lineage>
</organism>
<dbReference type="Proteomes" id="UP000198644">
    <property type="component" value="Unassembled WGS sequence"/>
</dbReference>
<keyword evidence="1" id="KW-0812">Transmembrane</keyword>
<protein>
    <recommendedName>
        <fullName evidence="4">Type IV pilus assembly protein PilX</fullName>
    </recommendedName>
</protein>
<gene>
    <name evidence="2" type="ORF">SAMN05216203_3455</name>
</gene>
<reference evidence="2 3" key="1">
    <citation type="submission" date="2016-10" db="EMBL/GenBank/DDBJ databases">
        <authorList>
            <person name="de Groot N.N."/>
        </authorList>
    </citation>
    <scope>NUCLEOTIDE SEQUENCE [LARGE SCALE GENOMIC DNA]</scope>
    <source>
        <strain evidence="2 3">CGMCC 1.9167</strain>
    </source>
</reference>
<sequence>MAGLGLITADSHRRFRWLVVLCLLGVAMWLLLSAIEDQLHRAETMAARLMLNQVRSALVVRGAEAMLARDETLEELAGMNPLPLLDTSYAPGLCGEQSGPEEGWCFDSEESWLVYGPRQPLALEGRYRNTGEPFHWQVRVDYAGTVKNGKIDDKRGIGLKLVEINRYQVRENE</sequence>
<name>A0A1I6K188_9GAMM</name>
<feature type="transmembrane region" description="Helical" evidence="1">
    <location>
        <begin position="15"/>
        <end position="35"/>
    </location>
</feature>
<dbReference type="RefSeq" id="WP_092016208.1">
    <property type="nucleotide sequence ID" value="NZ_FOYW01000004.1"/>
</dbReference>
<keyword evidence="1" id="KW-0472">Membrane</keyword>
<proteinExistence type="predicted"/>
<dbReference type="EMBL" id="FOYW01000004">
    <property type="protein sequence ID" value="SFR85012.1"/>
    <property type="molecule type" value="Genomic_DNA"/>
</dbReference>
<evidence type="ECO:0000313" key="3">
    <source>
        <dbReference type="Proteomes" id="UP000198644"/>
    </source>
</evidence>
<evidence type="ECO:0000313" key="2">
    <source>
        <dbReference type="EMBL" id="SFR85012.1"/>
    </source>
</evidence>
<keyword evidence="3" id="KW-1185">Reference proteome</keyword>
<dbReference type="AlphaFoldDB" id="A0A1I6K188"/>
<evidence type="ECO:0000256" key="1">
    <source>
        <dbReference type="SAM" id="Phobius"/>
    </source>
</evidence>
<accession>A0A1I6K188</accession>
<dbReference type="STRING" id="650891.SAMN05216203_3455"/>